<dbReference type="AlphaFoldDB" id="A0A6G0VNU3"/>
<dbReference type="SUPFAM" id="SSF46689">
    <property type="entry name" value="Homeodomain-like"/>
    <property type="match status" value="1"/>
</dbReference>
<feature type="domain" description="HTH CENPB-type" evidence="3">
    <location>
        <begin position="43"/>
        <end position="115"/>
    </location>
</feature>
<feature type="non-terminal residue" evidence="4">
    <location>
        <position position="393"/>
    </location>
</feature>
<dbReference type="Proteomes" id="UP000478052">
    <property type="component" value="Unassembled WGS sequence"/>
</dbReference>
<dbReference type="PROSITE" id="PS51253">
    <property type="entry name" value="HTH_CENPB"/>
    <property type="match status" value="1"/>
</dbReference>
<comment type="caution">
    <text evidence="4">The sequence shown here is derived from an EMBL/GenBank/DDBJ whole genome shotgun (WGS) entry which is preliminary data.</text>
</comment>
<evidence type="ECO:0000256" key="1">
    <source>
        <dbReference type="ARBA" id="ARBA00004123"/>
    </source>
</evidence>
<dbReference type="Pfam" id="PF03221">
    <property type="entry name" value="HTH_Tnp_Tc5"/>
    <property type="match status" value="1"/>
</dbReference>
<dbReference type="InterPro" id="IPR050863">
    <property type="entry name" value="CenT-Element_Derived"/>
</dbReference>
<sequence length="393" mass="44457">MTTSVKRKKVTVTMEQKLQSLFRIDAEIENFCAKMVSAESLGNRRTLRKPNNEALDEALYIWFCQQREQGVPLSGVTLQAIAIKFNEKLKGDPIFSASVGWLSRWKNRHGIRELGVSGEILSGDNVATSKLDSVAKGHKVKKERVTLLPCSNASGDLKFPLLVIEKSAKPRAFKNKKLPEKAVLFIDNAPCHPSENELRDGEIYMKFLPPNVTALIQPMDQGVIETTKRLFRKKLIMFLLEQQEANPLVNFMDLLKKLTIKTVLYLAAEAWEGVKPETIQKSWKKLWPNIPQENYRRDETTSNKDTDFIQVFQELEGCAEVEANDIAEWINGDNDVGYQVLSDDEIVNACIENIEIEVDSSEDEDDGTDLSTGPTHGEATAMVEQLMTYFEKQ</sequence>
<organism evidence="4 5">
    <name type="scientific">Aphis craccivora</name>
    <name type="common">Cowpea aphid</name>
    <dbReference type="NCBI Taxonomy" id="307492"/>
    <lineage>
        <taxon>Eukaryota</taxon>
        <taxon>Metazoa</taxon>
        <taxon>Ecdysozoa</taxon>
        <taxon>Arthropoda</taxon>
        <taxon>Hexapoda</taxon>
        <taxon>Insecta</taxon>
        <taxon>Pterygota</taxon>
        <taxon>Neoptera</taxon>
        <taxon>Paraneoptera</taxon>
        <taxon>Hemiptera</taxon>
        <taxon>Sternorrhyncha</taxon>
        <taxon>Aphidomorpha</taxon>
        <taxon>Aphidoidea</taxon>
        <taxon>Aphididae</taxon>
        <taxon>Aphidini</taxon>
        <taxon>Aphis</taxon>
        <taxon>Aphis</taxon>
    </lineage>
</organism>
<dbReference type="Pfam" id="PF03184">
    <property type="entry name" value="DDE_1"/>
    <property type="match status" value="1"/>
</dbReference>
<dbReference type="PANTHER" id="PTHR19303:SF16">
    <property type="entry name" value="JERKY PROTEIN HOMOLOG-LIKE"/>
    <property type="match status" value="1"/>
</dbReference>
<dbReference type="Gene3D" id="1.10.10.60">
    <property type="entry name" value="Homeodomain-like"/>
    <property type="match status" value="1"/>
</dbReference>
<name>A0A6G0VNU3_APHCR</name>
<dbReference type="InterPro" id="IPR009057">
    <property type="entry name" value="Homeodomain-like_sf"/>
</dbReference>
<dbReference type="InterPro" id="IPR006600">
    <property type="entry name" value="HTH_CenpB_DNA-bd_dom"/>
</dbReference>
<dbReference type="EMBL" id="VUJU01013832">
    <property type="protein sequence ID" value="KAF0703573.1"/>
    <property type="molecule type" value="Genomic_DNA"/>
</dbReference>
<comment type="subcellular location">
    <subcellularLocation>
        <location evidence="1">Nucleus</location>
    </subcellularLocation>
</comment>
<dbReference type="SMART" id="SM00674">
    <property type="entry name" value="CENPB"/>
    <property type="match status" value="1"/>
</dbReference>
<reference evidence="4 5" key="1">
    <citation type="submission" date="2019-08" db="EMBL/GenBank/DDBJ databases">
        <title>Whole genome of Aphis craccivora.</title>
        <authorList>
            <person name="Voronova N.V."/>
            <person name="Shulinski R.S."/>
            <person name="Bandarenka Y.V."/>
            <person name="Zhorov D.G."/>
            <person name="Warner D."/>
        </authorList>
    </citation>
    <scope>NUCLEOTIDE SEQUENCE [LARGE SCALE GENOMIC DNA]</scope>
    <source>
        <strain evidence="4">180601</strain>
        <tissue evidence="4">Whole Body</tissue>
    </source>
</reference>
<dbReference type="PANTHER" id="PTHR19303">
    <property type="entry name" value="TRANSPOSON"/>
    <property type="match status" value="1"/>
</dbReference>
<gene>
    <name evidence="4" type="ORF">FWK35_00028025</name>
</gene>
<protein>
    <submittedName>
        <fullName evidence="4">Jerky protein-like</fullName>
    </submittedName>
</protein>
<keyword evidence="5" id="KW-1185">Reference proteome</keyword>
<dbReference type="GO" id="GO:0003677">
    <property type="term" value="F:DNA binding"/>
    <property type="evidence" value="ECO:0007669"/>
    <property type="project" value="UniProtKB-KW"/>
</dbReference>
<evidence type="ECO:0000259" key="3">
    <source>
        <dbReference type="PROSITE" id="PS51253"/>
    </source>
</evidence>
<evidence type="ECO:0000313" key="5">
    <source>
        <dbReference type="Proteomes" id="UP000478052"/>
    </source>
</evidence>
<evidence type="ECO:0000256" key="2">
    <source>
        <dbReference type="ARBA" id="ARBA00023125"/>
    </source>
</evidence>
<dbReference type="OrthoDB" id="6626020at2759"/>
<proteinExistence type="predicted"/>
<dbReference type="GO" id="GO:0005634">
    <property type="term" value="C:nucleus"/>
    <property type="evidence" value="ECO:0007669"/>
    <property type="project" value="UniProtKB-SubCell"/>
</dbReference>
<accession>A0A6G0VNU3</accession>
<evidence type="ECO:0000313" key="4">
    <source>
        <dbReference type="EMBL" id="KAF0703573.1"/>
    </source>
</evidence>
<dbReference type="InterPro" id="IPR004875">
    <property type="entry name" value="DDE_SF_endonuclease_dom"/>
</dbReference>
<keyword evidence="2" id="KW-0238">DNA-binding</keyword>